<feature type="coiled-coil region" evidence="9">
    <location>
        <begin position="419"/>
        <end position="446"/>
    </location>
</feature>
<dbReference type="GO" id="GO:0005886">
    <property type="term" value="C:plasma membrane"/>
    <property type="evidence" value="ECO:0007669"/>
    <property type="project" value="UniProtKB-SubCell"/>
</dbReference>
<dbReference type="EMBL" id="CH981525">
    <property type="protein sequence ID" value="EDK43713.1"/>
    <property type="molecule type" value="Genomic_DNA"/>
</dbReference>
<sequence>MTTSAQNILTWIVPPWTTSLMPTETTLSSIALSNALALKATISSVISQAATETISGNLHGLSKAYRGAAASLTIISAEQVLATATAPAIQAQATEAIFNATINLKDLSANDSYYHYNPNLGGNILFFIVYAMILLYTTAMVFKSRYWWYNVTFFCGYSLEVIGFLGRVLAHDNNNVFNYFIMETVCLTIAPAFIMAGIYFLFGQLVVIHGRQYSFLKPMWYSYFFIATDVISLLVQASGGAIASVASNNGDSAQTGTNITIAGIALQVFAMSLFIVCWFEFLSRIYFKHTRTHGNEFHQDHHILAKRTFLGYIKLMFNTKSVRQYRHEHLEQFYNKKFASIRQRKLFDWMPLAMTIAVIAVYIRCIYRVVELAMGYDGYLYKHEPYILVLDATMIAICGFVFVPFHPFWVFGEKNIVKLATIKKNLDEFEEEEEEDEEEFEENAKVDVDDKTVSEETVMGLVKDSVENRNTHFQERI</sequence>
<protein>
    <recommendedName>
        <fullName evidence="8">Sphingoid long-chain base transporter RSB1</fullName>
    </recommendedName>
</protein>
<dbReference type="PANTHER" id="PTHR31465:SF9">
    <property type="entry name" value="SPHINGOID LONG-CHAIN BASE TRANSPORTER RSB1"/>
    <property type="match status" value="1"/>
</dbReference>
<dbReference type="Proteomes" id="UP000001996">
    <property type="component" value="Unassembled WGS sequence"/>
</dbReference>
<evidence type="ECO:0000256" key="5">
    <source>
        <dbReference type="ARBA" id="ARBA00023055"/>
    </source>
</evidence>
<keyword evidence="9" id="KW-0175">Coiled coil</keyword>
<proteinExistence type="inferred from homology"/>
<keyword evidence="3 10" id="KW-0812">Transmembrane</keyword>
<evidence type="ECO:0000256" key="3">
    <source>
        <dbReference type="ARBA" id="ARBA00022692"/>
    </source>
</evidence>
<dbReference type="Pfam" id="PF04479">
    <property type="entry name" value="RTA1"/>
    <property type="match status" value="1"/>
</dbReference>
<dbReference type="VEuPathDB" id="FungiDB:LELG_01892"/>
<evidence type="ECO:0000256" key="8">
    <source>
        <dbReference type="ARBA" id="ARBA00041117"/>
    </source>
</evidence>
<feature type="transmembrane region" description="Helical" evidence="10">
    <location>
        <begin position="346"/>
        <end position="367"/>
    </location>
</feature>
<dbReference type="FunCoup" id="A5DX05">
    <property type="interactions" value="32"/>
</dbReference>
<accession>A5DX05</accession>
<dbReference type="GeneID" id="5233824"/>
<evidence type="ECO:0000313" key="11">
    <source>
        <dbReference type="EMBL" id="EDK43713.1"/>
    </source>
</evidence>
<comment type="function">
    <text evidence="7">Catalyzes the ATP-dependent translocation of sphingoid long-chain bases (LCBs) from the cytoplasmic site toward the extracytoplasmic side of the membrane (flip-flop). Involved in the establishment of the functional lipid asymmetry of the plasma membrane. Regulates intracellular levels of LCBs, sphingolipid precursors that are growth inhibitory at increased levels.</text>
</comment>
<dbReference type="KEGG" id="lel:PVL30_001861"/>
<evidence type="ECO:0000256" key="1">
    <source>
        <dbReference type="ARBA" id="ARBA00004651"/>
    </source>
</evidence>
<keyword evidence="5" id="KW-0445">Lipid transport</keyword>
<dbReference type="PANTHER" id="PTHR31465">
    <property type="entry name" value="PROTEIN RTA1-RELATED"/>
    <property type="match status" value="1"/>
</dbReference>
<keyword evidence="5" id="KW-0813">Transport</keyword>
<dbReference type="AlphaFoldDB" id="A5DX05"/>
<dbReference type="eggNOG" id="ENOG502QU4U">
    <property type="taxonomic scope" value="Eukaryota"/>
</dbReference>
<feature type="transmembrane region" description="Helical" evidence="10">
    <location>
        <begin position="120"/>
        <end position="139"/>
    </location>
</feature>
<comment type="similarity">
    <text evidence="2">Belongs to the lipid-translocating exporter (LTE) (TC 9.A.26.1) family.</text>
</comment>
<dbReference type="STRING" id="379508.A5DX05"/>
<organism evidence="11 12">
    <name type="scientific">Lodderomyces elongisporus (strain ATCC 11503 / CBS 2605 / JCM 1781 / NBRC 1676 / NRRL YB-4239)</name>
    <name type="common">Yeast</name>
    <name type="synonym">Saccharomyces elongisporus</name>
    <dbReference type="NCBI Taxonomy" id="379508"/>
    <lineage>
        <taxon>Eukaryota</taxon>
        <taxon>Fungi</taxon>
        <taxon>Dikarya</taxon>
        <taxon>Ascomycota</taxon>
        <taxon>Saccharomycotina</taxon>
        <taxon>Pichiomycetes</taxon>
        <taxon>Debaryomycetaceae</taxon>
        <taxon>Candida/Lodderomyces clade</taxon>
        <taxon>Lodderomyces</taxon>
    </lineage>
</organism>
<feature type="transmembrane region" description="Helical" evidence="10">
    <location>
        <begin position="259"/>
        <end position="281"/>
    </location>
</feature>
<evidence type="ECO:0000313" key="12">
    <source>
        <dbReference type="Proteomes" id="UP000001996"/>
    </source>
</evidence>
<feature type="transmembrane region" description="Helical" evidence="10">
    <location>
        <begin position="387"/>
        <end position="411"/>
    </location>
</feature>
<keyword evidence="12" id="KW-1185">Reference proteome</keyword>
<feature type="transmembrane region" description="Helical" evidence="10">
    <location>
        <begin position="146"/>
        <end position="170"/>
    </location>
</feature>
<keyword evidence="4 10" id="KW-1133">Transmembrane helix</keyword>
<comment type="subcellular location">
    <subcellularLocation>
        <location evidence="1">Cell membrane</location>
        <topology evidence="1">Multi-pass membrane protein</topology>
    </subcellularLocation>
</comment>
<dbReference type="OMA" id="STHIADM"/>
<reference evidence="11 12" key="1">
    <citation type="journal article" date="2009" name="Nature">
        <title>Evolution of pathogenicity and sexual reproduction in eight Candida genomes.</title>
        <authorList>
            <person name="Butler G."/>
            <person name="Rasmussen M.D."/>
            <person name="Lin M.F."/>
            <person name="Santos M.A."/>
            <person name="Sakthikumar S."/>
            <person name="Munro C.A."/>
            <person name="Rheinbay E."/>
            <person name="Grabherr M."/>
            <person name="Forche A."/>
            <person name="Reedy J.L."/>
            <person name="Agrafioti I."/>
            <person name="Arnaud M.B."/>
            <person name="Bates S."/>
            <person name="Brown A.J."/>
            <person name="Brunke S."/>
            <person name="Costanzo M.C."/>
            <person name="Fitzpatrick D.A."/>
            <person name="de Groot P.W."/>
            <person name="Harris D."/>
            <person name="Hoyer L.L."/>
            <person name="Hube B."/>
            <person name="Klis F.M."/>
            <person name="Kodira C."/>
            <person name="Lennard N."/>
            <person name="Logue M.E."/>
            <person name="Martin R."/>
            <person name="Neiman A.M."/>
            <person name="Nikolaou E."/>
            <person name="Quail M.A."/>
            <person name="Quinn J."/>
            <person name="Santos M.C."/>
            <person name="Schmitzberger F.F."/>
            <person name="Sherlock G."/>
            <person name="Shah P."/>
            <person name="Silverstein K.A."/>
            <person name="Skrzypek M.S."/>
            <person name="Soll D."/>
            <person name="Staggs R."/>
            <person name="Stansfield I."/>
            <person name="Stumpf M.P."/>
            <person name="Sudbery P.E."/>
            <person name="Srikantha T."/>
            <person name="Zeng Q."/>
            <person name="Berman J."/>
            <person name="Berriman M."/>
            <person name="Heitman J."/>
            <person name="Gow N.A."/>
            <person name="Lorenz M.C."/>
            <person name="Birren B.W."/>
            <person name="Kellis M."/>
            <person name="Cuomo C.A."/>
        </authorList>
    </citation>
    <scope>NUCLEOTIDE SEQUENCE [LARGE SCALE GENOMIC DNA]</scope>
    <source>
        <strain evidence="12">ATCC 11503 / BCRC 21390 / CBS 2605 / JCM 1781 / NBRC 1676 / NRRL YB-4239</strain>
    </source>
</reference>
<dbReference type="GO" id="GO:0000324">
    <property type="term" value="C:fungal-type vacuole"/>
    <property type="evidence" value="ECO:0007669"/>
    <property type="project" value="TreeGrafter"/>
</dbReference>
<feature type="transmembrane region" description="Helical" evidence="10">
    <location>
        <begin position="223"/>
        <end position="247"/>
    </location>
</feature>
<dbReference type="InParanoid" id="A5DX05"/>
<name>A5DX05_LODEL</name>
<evidence type="ECO:0000256" key="10">
    <source>
        <dbReference type="SAM" id="Phobius"/>
    </source>
</evidence>
<evidence type="ECO:0000256" key="7">
    <source>
        <dbReference type="ARBA" id="ARBA00037472"/>
    </source>
</evidence>
<dbReference type="InterPro" id="IPR007568">
    <property type="entry name" value="RTA1"/>
</dbReference>
<dbReference type="HOGENOM" id="CLU_033465_6_3_1"/>
<evidence type="ECO:0000256" key="4">
    <source>
        <dbReference type="ARBA" id="ARBA00022989"/>
    </source>
</evidence>
<evidence type="ECO:0000256" key="9">
    <source>
        <dbReference type="SAM" id="Coils"/>
    </source>
</evidence>
<dbReference type="OrthoDB" id="3358017at2759"/>
<evidence type="ECO:0000256" key="2">
    <source>
        <dbReference type="ARBA" id="ARBA00009969"/>
    </source>
</evidence>
<keyword evidence="6 10" id="KW-0472">Membrane</keyword>
<evidence type="ECO:0000256" key="6">
    <source>
        <dbReference type="ARBA" id="ARBA00023136"/>
    </source>
</evidence>
<gene>
    <name evidence="11" type="ORF">LELG_01892</name>
</gene>
<feature type="transmembrane region" description="Helical" evidence="10">
    <location>
        <begin position="176"/>
        <end position="202"/>
    </location>
</feature>
<dbReference type="GO" id="GO:0006869">
    <property type="term" value="P:lipid transport"/>
    <property type="evidence" value="ECO:0007669"/>
    <property type="project" value="UniProtKB-KW"/>
</dbReference>